<dbReference type="EMBL" id="JBBNOP010000010">
    <property type="protein sequence ID" value="MEQ3363620.1"/>
    <property type="molecule type" value="Genomic_DNA"/>
</dbReference>
<dbReference type="InterPro" id="IPR017896">
    <property type="entry name" value="4Fe4S_Fe-S-bd"/>
</dbReference>
<dbReference type="Gene3D" id="3.30.70.20">
    <property type="match status" value="1"/>
</dbReference>
<dbReference type="InterPro" id="IPR029039">
    <property type="entry name" value="Flavoprotein-like_sf"/>
</dbReference>
<keyword evidence="3" id="KW-0411">Iron-sulfur</keyword>
<dbReference type="InterPro" id="IPR047964">
    <property type="entry name" value="EFR1-like"/>
</dbReference>
<dbReference type="Pfam" id="PF13237">
    <property type="entry name" value="Fer4_10"/>
    <property type="match status" value="1"/>
</dbReference>
<evidence type="ECO:0000256" key="1">
    <source>
        <dbReference type="ARBA" id="ARBA00022723"/>
    </source>
</evidence>
<dbReference type="NCBIfam" id="NF038196">
    <property type="entry name" value="ferrodoxin_EFR1"/>
    <property type="match status" value="1"/>
</dbReference>
<keyword evidence="6" id="KW-1185">Reference proteome</keyword>
<dbReference type="PROSITE" id="PS51379">
    <property type="entry name" value="4FE4S_FER_2"/>
    <property type="match status" value="1"/>
</dbReference>
<organism evidence="5 6">
    <name type="scientific">Raoultibacter massiliensis</name>
    <dbReference type="NCBI Taxonomy" id="1852371"/>
    <lineage>
        <taxon>Bacteria</taxon>
        <taxon>Bacillati</taxon>
        <taxon>Actinomycetota</taxon>
        <taxon>Coriobacteriia</taxon>
        <taxon>Eggerthellales</taxon>
        <taxon>Eggerthellaceae</taxon>
        <taxon>Raoultibacter</taxon>
    </lineage>
</organism>
<dbReference type="PROSITE" id="PS00198">
    <property type="entry name" value="4FE4S_FER_1"/>
    <property type="match status" value="2"/>
</dbReference>
<keyword evidence="1" id="KW-0479">Metal-binding</keyword>
<feature type="domain" description="4Fe-4S ferredoxin-type" evidence="4">
    <location>
        <begin position="186"/>
        <end position="216"/>
    </location>
</feature>
<dbReference type="SUPFAM" id="SSF52218">
    <property type="entry name" value="Flavoproteins"/>
    <property type="match status" value="1"/>
</dbReference>
<proteinExistence type="predicted"/>
<evidence type="ECO:0000259" key="4">
    <source>
        <dbReference type="PROSITE" id="PS51379"/>
    </source>
</evidence>
<sequence>MIFYFTGTGNSLATAQILGDETNDTIVDIGTAYKYKQFDFTMIQGQNLGFVFPVYAWTTPPIIDAFLKKARFTGRDGKPFMPGYCYVVLTCGAFVGNAAGFFADELRRTQGINVDASFSVKSVGNCTYLYAPAEGRKRERILEDALAKSYRIAEDVKKRADVHKEARNPLGLILSKFTESEEKPRSTAEFYTLETCIGCGRCADNCPTNTITIIDGRPRWAELGCTQCLGCLHRCPFHSIQYGKKTEARGRYVNPVLARQ</sequence>
<reference evidence="5 6" key="1">
    <citation type="submission" date="2024-04" db="EMBL/GenBank/DDBJ databases">
        <title>Human intestinal bacterial collection.</title>
        <authorList>
            <person name="Pauvert C."/>
            <person name="Hitch T.C.A."/>
            <person name="Clavel T."/>
        </authorList>
    </citation>
    <scope>NUCLEOTIDE SEQUENCE [LARGE SCALE GENOMIC DNA]</scope>
    <source>
        <strain evidence="5 6">CLA-KB-H42</strain>
    </source>
</reference>
<dbReference type="Proteomes" id="UP001487305">
    <property type="component" value="Unassembled WGS sequence"/>
</dbReference>
<name>A0ABV1JFL6_9ACTN</name>
<evidence type="ECO:0000256" key="2">
    <source>
        <dbReference type="ARBA" id="ARBA00023004"/>
    </source>
</evidence>
<dbReference type="RefSeq" id="WP_102373832.1">
    <property type="nucleotide sequence ID" value="NZ_DBFADM010000035.1"/>
</dbReference>
<accession>A0ABV1JFL6</accession>
<comment type="caution">
    <text evidence="5">The sequence shown here is derived from an EMBL/GenBank/DDBJ whole genome shotgun (WGS) entry which is preliminary data.</text>
</comment>
<evidence type="ECO:0000256" key="3">
    <source>
        <dbReference type="ARBA" id="ARBA00023014"/>
    </source>
</evidence>
<evidence type="ECO:0000313" key="5">
    <source>
        <dbReference type="EMBL" id="MEQ3363620.1"/>
    </source>
</evidence>
<evidence type="ECO:0000313" key="6">
    <source>
        <dbReference type="Proteomes" id="UP001487305"/>
    </source>
</evidence>
<dbReference type="SUPFAM" id="SSF54862">
    <property type="entry name" value="4Fe-4S ferredoxins"/>
    <property type="match status" value="1"/>
</dbReference>
<dbReference type="InterPro" id="IPR017900">
    <property type="entry name" value="4Fe4S_Fe_S_CS"/>
</dbReference>
<gene>
    <name evidence="5" type="ORF">AAA083_11610</name>
</gene>
<keyword evidence="2" id="KW-0408">Iron</keyword>
<protein>
    <submittedName>
        <fullName evidence="5">EFR1 family ferrodoxin</fullName>
    </submittedName>
</protein>